<dbReference type="EC" id="4.6.1.13" evidence="2"/>
<organism evidence="8 9">
    <name type="scientific">Chitinophaga agrisoli</name>
    <dbReference type="NCBI Taxonomy" id="2607653"/>
    <lineage>
        <taxon>Bacteria</taxon>
        <taxon>Pseudomonadati</taxon>
        <taxon>Bacteroidota</taxon>
        <taxon>Chitinophagia</taxon>
        <taxon>Chitinophagales</taxon>
        <taxon>Chitinophagaceae</taxon>
        <taxon>Chitinophaga</taxon>
    </lineage>
</organism>
<evidence type="ECO:0000256" key="3">
    <source>
        <dbReference type="ARBA" id="ARBA00019758"/>
    </source>
</evidence>
<dbReference type="PANTHER" id="PTHR13593">
    <property type="match status" value="1"/>
</dbReference>
<dbReference type="Pfam" id="PF00388">
    <property type="entry name" value="PI-PLC-X"/>
    <property type="match status" value="1"/>
</dbReference>
<dbReference type="PANTHER" id="PTHR13593:SF113">
    <property type="entry name" value="SI:DKEY-266F7.9"/>
    <property type="match status" value="1"/>
</dbReference>
<keyword evidence="6" id="KW-1133">Transmembrane helix</keyword>
<feature type="domain" description="Phosphatidylinositol-specific phospholipase C X" evidence="7">
    <location>
        <begin position="75"/>
        <end position="214"/>
    </location>
</feature>
<evidence type="ECO:0000256" key="4">
    <source>
        <dbReference type="ARBA" id="ARBA00030474"/>
    </source>
</evidence>
<comment type="catalytic activity">
    <reaction evidence="1">
        <text>a 1,2-diacyl-sn-glycero-3-phospho-(1D-myo-inositol) = 1D-myo-inositol 1,2-cyclic phosphate + a 1,2-diacyl-sn-glycerol</text>
        <dbReference type="Rhea" id="RHEA:17093"/>
        <dbReference type="ChEBI" id="CHEBI:17815"/>
        <dbReference type="ChEBI" id="CHEBI:57880"/>
        <dbReference type="ChEBI" id="CHEBI:58484"/>
        <dbReference type="EC" id="4.6.1.13"/>
    </reaction>
</comment>
<evidence type="ECO:0000313" key="8">
    <source>
        <dbReference type="EMBL" id="KAA2241379.1"/>
    </source>
</evidence>
<dbReference type="InterPro" id="IPR000909">
    <property type="entry name" value="PLipase_C_PInositol-sp_X_dom"/>
</dbReference>
<evidence type="ECO:0000259" key="7">
    <source>
        <dbReference type="SMART" id="SM00148"/>
    </source>
</evidence>
<dbReference type="SUPFAM" id="SSF51695">
    <property type="entry name" value="PLC-like phosphodiesterases"/>
    <property type="match status" value="1"/>
</dbReference>
<keyword evidence="9" id="KW-1185">Reference proteome</keyword>
<dbReference type="SMART" id="SM00148">
    <property type="entry name" value="PLCXc"/>
    <property type="match status" value="1"/>
</dbReference>
<dbReference type="Proteomes" id="UP000324611">
    <property type="component" value="Unassembled WGS sequence"/>
</dbReference>
<evidence type="ECO:0000313" key="9">
    <source>
        <dbReference type="Proteomes" id="UP000324611"/>
    </source>
</evidence>
<comment type="caution">
    <text evidence="8">The sequence shown here is derived from an EMBL/GenBank/DDBJ whole genome shotgun (WGS) entry which is preliminary data.</text>
</comment>
<dbReference type="GO" id="GO:0006629">
    <property type="term" value="P:lipid metabolic process"/>
    <property type="evidence" value="ECO:0007669"/>
    <property type="project" value="InterPro"/>
</dbReference>
<feature type="transmembrane region" description="Helical" evidence="6">
    <location>
        <begin position="20"/>
        <end position="36"/>
    </location>
</feature>
<accession>A0A5B2VTA7</accession>
<evidence type="ECO:0000256" key="1">
    <source>
        <dbReference type="ARBA" id="ARBA00001316"/>
    </source>
</evidence>
<name>A0A5B2VTA7_9BACT</name>
<evidence type="ECO:0000256" key="6">
    <source>
        <dbReference type="SAM" id="Phobius"/>
    </source>
</evidence>
<dbReference type="InterPro" id="IPR051057">
    <property type="entry name" value="PI-PLC_domain"/>
</dbReference>
<keyword evidence="6" id="KW-0812">Transmembrane</keyword>
<dbReference type="GO" id="GO:0008081">
    <property type="term" value="F:phosphoric diester hydrolase activity"/>
    <property type="evidence" value="ECO:0007669"/>
    <property type="project" value="InterPro"/>
</dbReference>
<dbReference type="GO" id="GO:0004436">
    <property type="term" value="F:phosphatidylinositol diacylglycerol-lyase activity"/>
    <property type="evidence" value="ECO:0007669"/>
    <property type="project" value="UniProtKB-EC"/>
</dbReference>
<reference evidence="8 9" key="2">
    <citation type="submission" date="2019-09" db="EMBL/GenBank/DDBJ databases">
        <authorList>
            <person name="Jin C."/>
        </authorList>
    </citation>
    <scope>NUCLEOTIDE SEQUENCE [LARGE SCALE GENOMIC DNA]</scope>
    <source>
        <strain evidence="8 9">BN140078</strain>
    </source>
</reference>
<dbReference type="AlphaFoldDB" id="A0A5B2VTA7"/>
<sequence length="361" mass="40467">MQPTRRNFTKPTTVTMKRQTFIVTTSCLVAMVSLFGCKSELQITRGATTETPAPTTLAAASSVSLDNWMAAIPNNYRLTQLSLPGTHNACARYEPLRGTAKCQRLTVDEQLNAGIRFLDIRCRHIDNTFSIYHGAIYQKQDLDAVLAACSTFLDKHPSECIIVSIKEEYHPANNTRSFEATFGDYAQRYAGKWYLGTTVPPLEQVRGKIVLLRRFEARRPIGIDASGWSRNSTFTINNGDTPLRVQDEFVVPSNRAKWHTSTALLTEARSQADEASLYINFTSGYRPRPALFHIPNIKKVAYAMGNRITRFFSDNPQGRFGIIVMDFVDEQKAALVITTNFHPASPAQKETKSTFVLNQAK</sequence>
<protein>
    <recommendedName>
        <fullName evidence="3">1-phosphatidylinositol phosphodiesterase</fullName>
        <ecNumber evidence="2">4.6.1.13</ecNumber>
    </recommendedName>
    <alternativeName>
        <fullName evidence="4">Phosphatidylinositol diacylglycerol-lyase</fullName>
    </alternativeName>
    <alternativeName>
        <fullName evidence="5">Phosphatidylinositol-specific phospholipase C</fullName>
    </alternativeName>
</protein>
<evidence type="ECO:0000256" key="5">
    <source>
        <dbReference type="ARBA" id="ARBA00030782"/>
    </source>
</evidence>
<proteinExistence type="predicted"/>
<gene>
    <name evidence="8" type="ORF">F0L74_15875</name>
</gene>
<keyword evidence="6" id="KW-0472">Membrane</keyword>
<dbReference type="EMBL" id="VUOC01000003">
    <property type="protein sequence ID" value="KAA2241379.1"/>
    <property type="molecule type" value="Genomic_DNA"/>
</dbReference>
<dbReference type="PROSITE" id="PS50007">
    <property type="entry name" value="PIPLC_X_DOMAIN"/>
    <property type="match status" value="1"/>
</dbReference>
<dbReference type="Gene3D" id="3.20.20.190">
    <property type="entry name" value="Phosphatidylinositol (PI) phosphodiesterase"/>
    <property type="match status" value="1"/>
</dbReference>
<dbReference type="CDD" id="cd08586">
    <property type="entry name" value="PI-PLCc_BcPLC_like"/>
    <property type="match status" value="1"/>
</dbReference>
<dbReference type="InterPro" id="IPR017946">
    <property type="entry name" value="PLC-like_Pdiesterase_TIM-brl"/>
</dbReference>
<evidence type="ECO:0000256" key="2">
    <source>
        <dbReference type="ARBA" id="ARBA00012581"/>
    </source>
</evidence>
<reference evidence="8 9" key="1">
    <citation type="submission" date="2019-09" db="EMBL/GenBank/DDBJ databases">
        <title>Chitinophaga ginsengihumi sp. nov., isolated from soil of ginseng rhizosphere.</title>
        <authorList>
            <person name="Lee J."/>
        </authorList>
    </citation>
    <scope>NUCLEOTIDE SEQUENCE [LARGE SCALE GENOMIC DNA]</scope>
    <source>
        <strain evidence="8 9">BN140078</strain>
    </source>
</reference>